<name>A0ACC1YD69_MELAZ</name>
<evidence type="ECO:0000313" key="1">
    <source>
        <dbReference type="EMBL" id="KAJ4721421.1"/>
    </source>
</evidence>
<dbReference type="Proteomes" id="UP001164539">
    <property type="component" value="Chromosome 4"/>
</dbReference>
<gene>
    <name evidence="1" type="ORF">OWV82_009107</name>
</gene>
<dbReference type="EMBL" id="CM051397">
    <property type="protein sequence ID" value="KAJ4721421.1"/>
    <property type="molecule type" value="Genomic_DNA"/>
</dbReference>
<proteinExistence type="predicted"/>
<accession>A0ACC1YD69</accession>
<reference evidence="1 2" key="1">
    <citation type="journal article" date="2023" name="Science">
        <title>Complex scaffold remodeling in plant triterpene biosynthesis.</title>
        <authorList>
            <person name="De La Pena R."/>
            <person name="Hodgson H."/>
            <person name="Liu J.C."/>
            <person name="Stephenson M.J."/>
            <person name="Martin A.C."/>
            <person name="Owen C."/>
            <person name="Harkess A."/>
            <person name="Leebens-Mack J."/>
            <person name="Jimenez L.E."/>
            <person name="Osbourn A."/>
            <person name="Sattely E.S."/>
        </authorList>
    </citation>
    <scope>NUCLEOTIDE SEQUENCE [LARGE SCALE GENOMIC DNA]</scope>
    <source>
        <strain evidence="2">cv. JPN11</strain>
        <tissue evidence="1">Leaf</tissue>
    </source>
</reference>
<keyword evidence="2" id="KW-1185">Reference proteome</keyword>
<comment type="caution">
    <text evidence="1">The sequence shown here is derived from an EMBL/GenBank/DDBJ whole genome shotgun (WGS) entry which is preliminary data.</text>
</comment>
<evidence type="ECO:0000313" key="2">
    <source>
        <dbReference type="Proteomes" id="UP001164539"/>
    </source>
</evidence>
<protein>
    <submittedName>
        <fullName evidence="1">Aspartic proteinase CDR1-like</fullName>
    </submittedName>
</protein>
<sequence length="429" mass="46226">MAKFTISFFILCLFALSLTEAQKTGFSVELIRRESPKSPFYNPEVTNYQRVQNALRRSINRLTHFNPKVFSPNTPQADIIANRGEFLMNISIGTPPSEILAIADTGSDLIWTQCKPCPQCFKQVAPLFDPAKSSTYKDLACNSRPCITAGSGSCSTNLKCEYSVSYGDRSFSNGILAIDTLTLGSTTNRPVALPKTIFGCGHDDDGTFGEQATGIVGLGGGDVSLISQLKSSIDGKFSYCLVPLEASVEQNTSKINFGANGVVSGSGVVSTPLAATGPATFYSLTLEAISVGNNRIAFDSETSEGNIIIDSGTTLTFLPPDFNSKLVSAVSSSIKDDPVTDPDAILDLCYNFNPNFEAPKITVHFSGADVELTTSNTFVRISEELVCFVFKRGERDFSIYGNLVQTNFLVGYDVKKGTVSFKPTDCTKQ</sequence>
<organism evidence="1 2">
    <name type="scientific">Melia azedarach</name>
    <name type="common">Chinaberry tree</name>
    <dbReference type="NCBI Taxonomy" id="155640"/>
    <lineage>
        <taxon>Eukaryota</taxon>
        <taxon>Viridiplantae</taxon>
        <taxon>Streptophyta</taxon>
        <taxon>Embryophyta</taxon>
        <taxon>Tracheophyta</taxon>
        <taxon>Spermatophyta</taxon>
        <taxon>Magnoliopsida</taxon>
        <taxon>eudicotyledons</taxon>
        <taxon>Gunneridae</taxon>
        <taxon>Pentapetalae</taxon>
        <taxon>rosids</taxon>
        <taxon>malvids</taxon>
        <taxon>Sapindales</taxon>
        <taxon>Meliaceae</taxon>
        <taxon>Melia</taxon>
    </lineage>
</organism>